<comment type="caution">
    <text evidence="2">The sequence shown here is derived from an EMBL/GenBank/DDBJ whole genome shotgun (WGS) entry which is preliminary data.</text>
</comment>
<sequence length="157" mass="17451">MGAMAPTRVKEMLHEAWKGNAEVLIDGLACLRVGGPLPIPAETMDRPQTKRRKLGRNESLSSKPLDQYTQAPAKSEVVDLLAPSSSGGLLTTAQLLEDNLDLANGLENTSRNNDSATTDQTSIKAKRLRILDYVKRQDLQREERHVTRRNIDNMTDE</sequence>
<gene>
    <name evidence="2" type="ORF">JMJ77_013663</name>
</gene>
<accession>A0A9P7QSE9</accession>
<dbReference type="Proteomes" id="UP000699042">
    <property type="component" value="Unassembled WGS sequence"/>
</dbReference>
<dbReference type="EMBL" id="JAESDN010000021">
    <property type="protein sequence ID" value="KAG7040666.1"/>
    <property type="molecule type" value="Genomic_DNA"/>
</dbReference>
<evidence type="ECO:0000313" key="2">
    <source>
        <dbReference type="EMBL" id="KAG7040666.1"/>
    </source>
</evidence>
<keyword evidence="3" id="KW-1185">Reference proteome</keyword>
<proteinExistence type="predicted"/>
<organism evidence="2 3">
    <name type="scientific">Colletotrichum scovillei</name>
    <dbReference type="NCBI Taxonomy" id="1209932"/>
    <lineage>
        <taxon>Eukaryota</taxon>
        <taxon>Fungi</taxon>
        <taxon>Dikarya</taxon>
        <taxon>Ascomycota</taxon>
        <taxon>Pezizomycotina</taxon>
        <taxon>Sordariomycetes</taxon>
        <taxon>Hypocreomycetidae</taxon>
        <taxon>Glomerellales</taxon>
        <taxon>Glomerellaceae</taxon>
        <taxon>Colletotrichum</taxon>
        <taxon>Colletotrichum acutatum species complex</taxon>
    </lineage>
</organism>
<feature type="non-terminal residue" evidence="2">
    <location>
        <position position="1"/>
    </location>
</feature>
<feature type="region of interest" description="Disordered" evidence="1">
    <location>
        <begin position="38"/>
        <end position="72"/>
    </location>
</feature>
<dbReference type="AlphaFoldDB" id="A0A9P7QSE9"/>
<name>A0A9P7QSE9_9PEZI</name>
<feature type="compositionally biased region" description="Polar residues" evidence="1">
    <location>
        <begin position="58"/>
        <end position="72"/>
    </location>
</feature>
<reference evidence="2" key="1">
    <citation type="submission" date="2021-05" db="EMBL/GenBank/DDBJ databases">
        <title>Comparative genomics of three Colletotrichum scovillei strains and genetic complementation revealed genes involved fungal growth and virulence on chili pepper.</title>
        <authorList>
            <person name="Hsieh D.-K."/>
            <person name="Chuang S.-C."/>
            <person name="Chen C.-Y."/>
            <person name="Chao Y.-T."/>
            <person name="Lu M.-Y.J."/>
            <person name="Lee M.-H."/>
            <person name="Shih M.-C."/>
        </authorList>
    </citation>
    <scope>NUCLEOTIDE SEQUENCE</scope>
    <source>
        <strain evidence="2">Coll-153</strain>
    </source>
</reference>
<evidence type="ECO:0000256" key="1">
    <source>
        <dbReference type="SAM" id="MobiDB-lite"/>
    </source>
</evidence>
<evidence type="ECO:0000313" key="3">
    <source>
        <dbReference type="Proteomes" id="UP000699042"/>
    </source>
</evidence>
<protein>
    <submittedName>
        <fullName evidence="2">Uncharacterized protein</fullName>
    </submittedName>
</protein>